<reference evidence="1 2" key="1">
    <citation type="submission" date="2018-01" db="EMBL/GenBank/DDBJ databases">
        <title>Comparison of the Chinese Bamboo Partridge and Red Junglefowl genome sequences highlights the importance of demography in genome evolution.</title>
        <authorList>
            <person name="Tiley G.P."/>
            <person name="Kimball R.T."/>
            <person name="Braun E.L."/>
            <person name="Burleigh J.G."/>
        </authorList>
    </citation>
    <scope>NUCLEOTIDE SEQUENCE [LARGE SCALE GENOMIC DNA]</scope>
    <source>
        <strain evidence="1">RTK389</strain>
        <tissue evidence="1">Blood</tissue>
    </source>
</reference>
<proteinExistence type="predicted"/>
<gene>
    <name evidence="1" type="ORF">CIB84_011113</name>
</gene>
<dbReference type="EMBL" id="PPHD01036227">
    <property type="protein sequence ID" value="POI25136.1"/>
    <property type="molecule type" value="Genomic_DNA"/>
</dbReference>
<sequence>MVLSLHMARQVVAKHLQSQEELNVTVTEASFPGLCLTFLINCRRYGRLFSASVGFLF</sequence>
<organism evidence="1 2">
    <name type="scientific">Bambusicola thoracicus</name>
    <name type="common">Chinese bamboo-partridge</name>
    <name type="synonym">Perdix thoracica</name>
    <dbReference type="NCBI Taxonomy" id="9083"/>
    <lineage>
        <taxon>Eukaryota</taxon>
        <taxon>Metazoa</taxon>
        <taxon>Chordata</taxon>
        <taxon>Craniata</taxon>
        <taxon>Vertebrata</taxon>
        <taxon>Euteleostomi</taxon>
        <taxon>Archelosauria</taxon>
        <taxon>Archosauria</taxon>
        <taxon>Dinosauria</taxon>
        <taxon>Saurischia</taxon>
        <taxon>Theropoda</taxon>
        <taxon>Coelurosauria</taxon>
        <taxon>Aves</taxon>
        <taxon>Neognathae</taxon>
        <taxon>Galloanserae</taxon>
        <taxon>Galliformes</taxon>
        <taxon>Phasianidae</taxon>
        <taxon>Perdicinae</taxon>
        <taxon>Bambusicola</taxon>
    </lineage>
</organism>
<name>A0A2P4SLZ1_BAMTH</name>
<comment type="caution">
    <text evidence="1">The sequence shown here is derived from an EMBL/GenBank/DDBJ whole genome shotgun (WGS) entry which is preliminary data.</text>
</comment>
<protein>
    <submittedName>
        <fullName evidence="1">Uncharacterized protein</fullName>
    </submittedName>
</protein>
<accession>A0A2P4SLZ1</accession>
<keyword evidence="2" id="KW-1185">Reference proteome</keyword>
<evidence type="ECO:0000313" key="1">
    <source>
        <dbReference type="EMBL" id="POI25136.1"/>
    </source>
</evidence>
<evidence type="ECO:0000313" key="2">
    <source>
        <dbReference type="Proteomes" id="UP000237246"/>
    </source>
</evidence>
<dbReference type="Proteomes" id="UP000237246">
    <property type="component" value="Unassembled WGS sequence"/>
</dbReference>
<dbReference type="AlphaFoldDB" id="A0A2P4SLZ1"/>